<protein>
    <submittedName>
        <fullName evidence="4">Lytic murein transglycosylase B</fullName>
    </submittedName>
</protein>
<dbReference type="InterPro" id="IPR043426">
    <property type="entry name" value="MltB-like"/>
</dbReference>
<evidence type="ECO:0000313" key="4">
    <source>
        <dbReference type="EMBL" id="MFC5428501.1"/>
    </source>
</evidence>
<proteinExistence type="predicted"/>
<feature type="compositionally biased region" description="Polar residues" evidence="1">
    <location>
        <begin position="428"/>
        <end position="437"/>
    </location>
</feature>
<dbReference type="PANTHER" id="PTHR30163">
    <property type="entry name" value="MEMBRANE-BOUND LYTIC MUREIN TRANSGLYCOSYLASE B"/>
    <property type="match status" value="1"/>
</dbReference>
<evidence type="ECO:0000259" key="3">
    <source>
        <dbReference type="Pfam" id="PF13406"/>
    </source>
</evidence>
<comment type="caution">
    <text evidence="4">The sequence shown here is derived from an EMBL/GenBank/DDBJ whole genome shotgun (WGS) entry which is preliminary data.</text>
</comment>
<dbReference type="Proteomes" id="UP001596103">
    <property type="component" value="Unassembled WGS sequence"/>
</dbReference>
<evidence type="ECO:0000313" key="5">
    <source>
        <dbReference type="Proteomes" id="UP001596103"/>
    </source>
</evidence>
<name>A0ABW0J655_9BURK</name>
<dbReference type="InterPro" id="IPR011757">
    <property type="entry name" value="Lytic_transglycosylase_MltB"/>
</dbReference>
<dbReference type="EMBL" id="JBHSMP010000009">
    <property type="protein sequence ID" value="MFC5428501.1"/>
    <property type="molecule type" value="Genomic_DNA"/>
</dbReference>
<dbReference type="Gene3D" id="1.10.530.10">
    <property type="match status" value="1"/>
</dbReference>
<keyword evidence="2" id="KW-0732">Signal</keyword>
<sequence>MTLKSAPSASGRLRTTLTTLFALAFSTALPLASGAAQAQTLQHPRLIVAQAQPQTPASQGQTFEEEIVPQRYANNPNVDAFINDMVARYDFDPNALHALFASASYSATAVKLVTPSPTPSIKNWRAYQARFLDPVRINAGVKFWRENQATLQRAADQFGVPPEVIVGIIGVETIYGRYMGNFRVLDALTTLAFDYPNTPNRADREATFRKNLEDYLVWTRDAQIDPSSVLGSYTGAIGIPQFLPSSIVQYAVDFEGNNHIDLRASKADAIGSVANYLKSNGWETGRPVVWKIAADPGSQGIAQAAADGQPTPRWPLEQLLRSGLALNEPDLDIATEAGTPVTVIDLPTPGRATEYMLGLKNFYVLTRYNRSFFYALTVYQLGQRVKAQMLAAQPDNGTGTGNGFDPRNGASGAANGAGAVPGIGNGSANGSARSVNGGNAPKPATVPGAGQQ</sequence>
<dbReference type="InterPro" id="IPR031304">
    <property type="entry name" value="SLT_2"/>
</dbReference>
<feature type="signal peptide" evidence="2">
    <location>
        <begin position="1"/>
        <end position="38"/>
    </location>
</feature>
<feature type="domain" description="Transglycosylase SLT" evidence="3">
    <location>
        <begin position="75"/>
        <end position="383"/>
    </location>
</feature>
<organism evidence="4 5">
    <name type="scientific">Paraburkholderia denitrificans</name>
    <dbReference type="NCBI Taxonomy" id="694025"/>
    <lineage>
        <taxon>Bacteria</taxon>
        <taxon>Pseudomonadati</taxon>
        <taxon>Pseudomonadota</taxon>
        <taxon>Betaproteobacteria</taxon>
        <taxon>Burkholderiales</taxon>
        <taxon>Burkholderiaceae</taxon>
        <taxon>Paraburkholderia</taxon>
    </lineage>
</organism>
<evidence type="ECO:0000256" key="2">
    <source>
        <dbReference type="SAM" id="SignalP"/>
    </source>
</evidence>
<dbReference type="Gene3D" id="1.10.8.350">
    <property type="entry name" value="Bacterial muramidase"/>
    <property type="match status" value="1"/>
</dbReference>
<dbReference type="InterPro" id="IPR023346">
    <property type="entry name" value="Lysozyme-like_dom_sf"/>
</dbReference>
<dbReference type="RefSeq" id="WP_377710322.1">
    <property type="nucleotide sequence ID" value="NZ_JBHSMP010000009.1"/>
</dbReference>
<dbReference type="SUPFAM" id="SSF53955">
    <property type="entry name" value="Lysozyme-like"/>
    <property type="match status" value="1"/>
</dbReference>
<dbReference type="NCBIfam" id="TIGR02282">
    <property type="entry name" value="MltB"/>
    <property type="match status" value="1"/>
</dbReference>
<accession>A0ABW0J655</accession>
<dbReference type="Pfam" id="PF13406">
    <property type="entry name" value="SLT_2"/>
    <property type="match status" value="1"/>
</dbReference>
<dbReference type="PANTHER" id="PTHR30163:SF9">
    <property type="entry name" value="MEMBRANE-BOUND LYTIC MUREIN TRANSGLYCOSYLASE B"/>
    <property type="match status" value="1"/>
</dbReference>
<reference evidence="5" key="1">
    <citation type="journal article" date="2019" name="Int. J. Syst. Evol. Microbiol.">
        <title>The Global Catalogue of Microorganisms (GCM) 10K type strain sequencing project: providing services to taxonomists for standard genome sequencing and annotation.</title>
        <authorList>
            <consortium name="The Broad Institute Genomics Platform"/>
            <consortium name="The Broad Institute Genome Sequencing Center for Infectious Disease"/>
            <person name="Wu L."/>
            <person name="Ma J."/>
        </authorList>
    </citation>
    <scope>NUCLEOTIDE SEQUENCE [LARGE SCALE GENOMIC DNA]</scope>
    <source>
        <strain evidence="5">CCUG 56042</strain>
    </source>
</reference>
<feature type="region of interest" description="Disordered" evidence="1">
    <location>
        <begin position="396"/>
        <end position="452"/>
    </location>
</feature>
<evidence type="ECO:0000256" key="1">
    <source>
        <dbReference type="SAM" id="MobiDB-lite"/>
    </source>
</evidence>
<feature type="chain" id="PRO_5046792418" evidence="2">
    <location>
        <begin position="39"/>
        <end position="452"/>
    </location>
</feature>
<gene>
    <name evidence="4" type="primary">mltB</name>
    <name evidence="4" type="ORF">ACFPTO_06745</name>
</gene>
<feature type="compositionally biased region" description="Low complexity" evidence="1">
    <location>
        <begin position="408"/>
        <end position="418"/>
    </location>
</feature>
<keyword evidence="5" id="KW-1185">Reference proteome</keyword>